<sequence length="93" mass="10240">MVVQALAAKVPQAFRSLQAAGELDSFADFYAVAMVERIHEVNDPSVALRIDGPLLERARRIKEIRDRAVEQVLADMLSTESLKAATTTSQPED</sequence>
<reference evidence="1 2" key="1">
    <citation type="journal article" date="2015" name="Stand. Genomic Sci.">
        <title>Genomic information of the arsenic-resistant bacterium Lysobacter arseniciresistens type strain ZS79(T) and comparison of Lysobacter draft genomes.</title>
        <authorList>
            <person name="Liu L."/>
            <person name="Zhang S."/>
            <person name="Luo M."/>
            <person name="Wang G."/>
        </authorList>
    </citation>
    <scope>NUCLEOTIDE SEQUENCE [LARGE SCALE GENOMIC DNA]</scope>
    <source>
        <strain evidence="1 2">ZS79</strain>
    </source>
</reference>
<gene>
    <name evidence="1" type="ORF">N799_09915</name>
</gene>
<protein>
    <submittedName>
        <fullName evidence="1">Uncharacterized protein</fullName>
    </submittedName>
</protein>
<evidence type="ECO:0000313" key="2">
    <source>
        <dbReference type="Proteomes" id="UP000029989"/>
    </source>
</evidence>
<organism evidence="1 2">
    <name type="scientific">Lysobacter arseniciresistens ZS79</name>
    <dbReference type="NCBI Taxonomy" id="913325"/>
    <lineage>
        <taxon>Bacteria</taxon>
        <taxon>Pseudomonadati</taxon>
        <taxon>Pseudomonadota</taxon>
        <taxon>Gammaproteobacteria</taxon>
        <taxon>Lysobacterales</taxon>
        <taxon>Lysobacteraceae</taxon>
        <taxon>Novilysobacter</taxon>
    </lineage>
</organism>
<comment type="caution">
    <text evidence="1">The sequence shown here is derived from an EMBL/GenBank/DDBJ whole genome shotgun (WGS) entry which is preliminary data.</text>
</comment>
<dbReference type="Proteomes" id="UP000029989">
    <property type="component" value="Unassembled WGS sequence"/>
</dbReference>
<accession>A0A0A0EYH3</accession>
<keyword evidence="2" id="KW-1185">Reference proteome</keyword>
<dbReference type="EMBL" id="AVPT01000029">
    <property type="protein sequence ID" value="KGM54187.1"/>
    <property type="molecule type" value="Genomic_DNA"/>
</dbReference>
<evidence type="ECO:0000313" key="1">
    <source>
        <dbReference type="EMBL" id="KGM54187.1"/>
    </source>
</evidence>
<dbReference type="AlphaFoldDB" id="A0A0A0EYH3"/>
<proteinExistence type="predicted"/>
<name>A0A0A0EYH3_9GAMM</name>